<dbReference type="Gene3D" id="3.60.130.30">
    <property type="match status" value="1"/>
</dbReference>
<evidence type="ECO:0000256" key="3">
    <source>
        <dbReference type="ARBA" id="ARBA00022964"/>
    </source>
</evidence>
<keyword evidence="5" id="KW-0408">Iron</keyword>
<sequence>MPRPRKIITKKYLTDKETSELEGKWIDESYMKIPVIKENVDVYYIDDDGQEKLLLKFRRNSFTNSLIRNGWVSYKDLAKPSRGRGASAGPINTESVYWTKRNIVNTNKWSTGYLNPVGNKLKEELDTLTLPELQEKFNEHEIKCKHKDDIFNDRDELINLILKKLNGISKMKVNNQVASNPIGFYEASKNFCHLPCRLTHFTRTNYDNYKNGLPFIQKIDSLFKKLIPDSYEKQFQRANEKPHLKIPGTSFSTITINRNFRTALHRDAGDFKEGFGNLTVIQRGKYHGGYTVFPQFGVAVDVRNGDFLAMDVHQWHSNTRIYETDEDKVYNDTIDYAFNDNPEVGTVGLDQKYTRLTFVCYLREKIAECPDKIDPQFLKESGHAKIIMDNNYE</sequence>
<keyword evidence="3" id="KW-0223">Dioxygenase</keyword>
<evidence type="ECO:0000313" key="7">
    <source>
        <dbReference type="EMBL" id="QHU23171.1"/>
    </source>
</evidence>
<dbReference type="EMBL" id="MN741026">
    <property type="protein sequence ID" value="QHU23171.1"/>
    <property type="molecule type" value="Genomic_DNA"/>
</dbReference>
<name>A0A6C0L100_9ZZZZ</name>
<evidence type="ECO:0000256" key="2">
    <source>
        <dbReference type="ARBA" id="ARBA00022723"/>
    </source>
</evidence>
<dbReference type="AlphaFoldDB" id="A0A6C0L100"/>
<keyword evidence="2" id="KW-0479">Metal-binding</keyword>
<evidence type="ECO:0000256" key="5">
    <source>
        <dbReference type="ARBA" id="ARBA00023004"/>
    </source>
</evidence>
<evidence type="ECO:0000256" key="4">
    <source>
        <dbReference type="ARBA" id="ARBA00023002"/>
    </source>
</evidence>
<keyword evidence="4" id="KW-0560">Oxidoreductase</keyword>
<feature type="domain" description="2OGFeDO JBP1/TET oxygenase" evidence="6">
    <location>
        <begin position="182"/>
        <end position="363"/>
    </location>
</feature>
<protein>
    <recommendedName>
        <fullName evidence="6">2OGFeDO JBP1/TET oxygenase domain-containing protein</fullName>
    </recommendedName>
</protein>
<evidence type="ECO:0000259" key="6">
    <source>
        <dbReference type="Pfam" id="PF12851"/>
    </source>
</evidence>
<reference evidence="7" key="1">
    <citation type="journal article" date="2020" name="Nature">
        <title>Giant virus diversity and host interactions through global metagenomics.</title>
        <authorList>
            <person name="Schulz F."/>
            <person name="Roux S."/>
            <person name="Paez-Espino D."/>
            <person name="Jungbluth S."/>
            <person name="Walsh D.A."/>
            <person name="Denef V.J."/>
            <person name="McMahon K.D."/>
            <person name="Konstantinidis K.T."/>
            <person name="Eloe-Fadrosh E.A."/>
            <person name="Kyrpides N.C."/>
            <person name="Woyke T."/>
        </authorList>
    </citation>
    <scope>NUCLEOTIDE SEQUENCE</scope>
    <source>
        <strain evidence="7">GVMAG-S-ERX555907-94</strain>
    </source>
</reference>
<proteinExistence type="predicted"/>
<organism evidence="7">
    <name type="scientific">viral metagenome</name>
    <dbReference type="NCBI Taxonomy" id="1070528"/>
    <lineage>
        <taxon>unclassified sequences</taxon>
        <taxon>metagenomes</taxon>
        <taxon>organismal metagenomes</taxon>
    </lineage>
</organism>
<accession>A0A6C0L100</accession>
<dbReference type="Pfam" id="PF12851">
    <property type="entry name" value="Tet_JBP"/>
    <property type="match status" value="1"/>
</dbReference>
<comment type="cofactor">
    <cofactor evidence="1">
        <name>Fe(2+)</name>
        <dbReference type="ChEBI" id="CHEBI:29033"/>
    </cofactor>
</comment>
<dbReference type="GO" id="GO:0051213">
    <property type="term" value="F:dioxygenase activity"/>
    <property type="evidence" value="ECO:0007669"/>
    <property type="project" value="UniProtKB-KW"/>
</dbReference>
<dbReference type="GO" id="GO:0046872">
    <property type="term" value="F:metal ion binding"/>
    <property type="evidence" value="ECO:0007669"/>
    <property type="project" value="UniProtKB-KW"/>
</dbReference>
<dbReference type="InterPro" id="IPR024779">
    <property type="entry name" value="2OGFeDO_JBP1/TET_oxygenase_dom"/>
</dbReference>
<evidence type="ECO:0000256" key="1">
    <source>
        <dbReference type="ARBA" id="ARBA00001954"/>
    </source>
</evidence>